<organism evidence="2 3">
    <name type="scientific">Teichococcus vastitatis</name>
    <dbReference type="NCBI Taxonomy" id="2307076"/>
    <lineage>
        <taxon>Bacteria</taxon>
        <taxon>Pseudomonadati</taxon>
        <taxon>Pseudomonadota</taxon>
        <taxon>Alphaproteobacteria</taxon>
        <taxon>Acetobacterales</taxon>
        <taxon>Roseomonadaceae</taxon>
        <taxon>Roseomonas</taxon>
    </lineage>
</organism>
<name>A0ABS9W1I7_9PROT</name>
<reference evidence="2 3" key="1">
    <citation type="submission" date="2022-03" db="EMBL/GenBank/DDBJ databases">
        <title>Complete genome analysis of Roseomonas KG 17.1 : a prolific producer of plant growth promoters.</title>
        <authorList>
            <person name="Saadouli I."/>
            <person name="Najjari A."/>
            <person name="Mosbah A."/>
            <person name="Ouzari H.I."/>
        </authorList>
    </citation>
    <scope>NUCLEOTIDE SEQUENCE [LARGE SCALE GENOMIC DNA]</scope>
    <source>
        <strain evidence="2 3">KG17-1</strain>
    </source>
</reference>
<dbReference type="Proteomes" id="UP001201985">
    <property type="component" value="Unassembled WGS sequence"/>
</dbReference>
<comment type="caution">
    <text evidence="2">The sequence shown here is derived from an EMBL/GenBank/DDBJ whole genome shotgun (WGS) entry which is preliminary data.</text>
</comment>
<keyword evidence="3" id="KW-1185">Reference proteome</keyword>
<keyword evidence="1" id="KW-0812">Transmembrane</keyword>
<evidence type="ECO:0000313" key="2">
    <source>
        <dbReference type="EMBL" id="MCI0752715.1"/>
    </source>
</evidence>
<accession>A0ABS9W1I7</accession>
<evidence type="ECO:0000313" key="3">
    <source>
        <dbReference type="Proteomes" id="UP001201985"/>
    </source>
</evidence>
<proteinExistence type="predicted"/>
<keyword evidence="1" id="KW-0472">Membrane</keyword>
<sequence>MIRPVLVAASAVLAFFLWIVLTGPGTSLLLALGGGLVAVLAGRIAYWALTPRSDDHDTAPPRQ</sequence>
<keyword evidence="1" id="KW-1133">Transmembrane helix</keyword>
<evidence type="ECO:0000256" key="1">
    <source>
        <dbReference type="SAM" id="Phobius"/>
    </source>
</evidence>
<gene>
    <name evidence="2" type="ORF">MON41_02905</name>
</gene>
<feature type="transmembrane region" description="Helical" evidence="1">
    <location>
        <begin position="32"/>
        <end position="49"/>
    </location>
</feature>
<protein>
    <submittedName>
        <fullName evidence="2">Uncharacterized protein</fullName>
    </submittedName>
</protein>
<dbReference type="EMBL" id="JALBUU010000004">
    <property type="protein sequence ID" value="MCI0752715.1"/>
    <property type="molecule type" value="Genomic_DNA"/>
</dbReference>
<dbReference type="RefSeq" id="WP_120008253.1">
    <property type="nucleotide sequence ID" value="NZ_JALBUU010000004.1"/>
</dbReference>